<feature type="compositionally biased region" description="Gly residues" evidence="1">
    <location>
        <begin position="1297"/>
        <end position="1321"/>
    </location>
</feature>
<feature type="compositionally biased region" description="Low complexity" evidence="1">
    <location>
        <begin position="1154"/>
        <end position="1167"/>
    </location>
</feature>
<feature type="region of interest" description="Disordered" evidence="1">
    <location>
        <begin position="619"/>
        <end position="654"/>
    </location>
</feature>
<evidence type="ECO:0008006" key="4">
    <source>
        <dbReference type="Google" id="ProtNLM"/>
    </source>
</evidence>
<evidence type="ECO:0000256" key="1">
    <source>
        <dbReference type="SAM" id="MobiDB-lite"/>
    </source>
</evidence>
<feature type="compositionally biased region" description="Low complexity" evidence="1">
    <location>
        <begin position="755"/>
        <end position="791"/>
    </location>
</feature>
<protein>
    <recommendedName>
        <fullName evidence="4">Ubiquitin-like protease family profile domain-containing protein</fullName>
    </recommendedName>
</protein>
<feature type="region of interest" description="Disordered" evidence="1">
    <location>
        <begin position="738"/>
        <end position="805"/>
    </location>
</feature>
<organism evidence="2 3">
    <name type="scientific">Oleoguttula mirabilis</name>
    <dbReference type="NCBI Taxonomy" id="1507867"/>
    <lineage>
        <taxon>Eukaryota</taxon>
        <taxon>Fungi</taxon>
        <taxon>Dikarya</taxon>
        <taxon>Ascomycota</taxon>
        <taxon>Pezizomycotina</taxon>
        <taxon>Dothideomycetes</taxon>
        <taxon>Dothideomycetidae</taxon>
        <taxon>Mycosphaerellales</taxon>
        <taxon>Teratosphaeriaceae</taxon>
        <taxon>Oleoguttula</taxon>
    </lineage>
</organism>
<evidence type="ECO:0000313" key="2">
    <source>
        <dbReference type="EMBL" id="KAK4546244.1"/>
    </source>
</evidence>
<feature type="compositionally biased region" description="Low complexity" evidence="1">
    <location>
        <begin position="112"/>
        <end position="125"/>
    </location>
</feature>
<name>A0AAV9JLM3_9PEZI</name>
<sequence length="1321" mass="139850">MSDREGTGRRRTRAAVREGEATPPELVELPRSTRIRRRGNEREASATTSTAEANGNLSGGPAAPRPEEPLAPSTQGTGAIATAGQDNGTATDQDDDTGTEQNNASATEQTNGAGDPPATGDGDATQGAKHDRQDDDGNEEPPPQRPRLDSGAEQQVEQQQQAPRNPSRELADNLVRWEEEQRQSTEPYDPVVRGAMLWQDIAFQAIASVSEAVVQTGGATFSLLDTSRTNVHGTAPGAQTVARPGNEVLYPVHRGRGRGGHLALYVVRANEAASGEAATTFRVECHDSSRGTRAVAHGARAFADARLQLENNGWTGPNTGPSNANRNLIQGDITLAPSVVYQTAGWNCGFHTVFNAWAYALGVQTADAGVRLGLQFDTHSVQIVNLALRGLMDAATIEAFFLCYGFIAPEQRVPLNRRFDNTIPFPTGEEYTLHVARVRLEEGLALRRANGAPDLPLLDPMLGTIGRSYLEQDVPHLSLLSTRALEDLYELAMEEVARLAVDPLASNPTDLSEEQQMALAMHNSLQTGGENAGHTNGSTTEHPINTGENSPPAARTGQGNVQQASTTTPPPPNAGGPQPGATSTQPPQPLGSTAPTWTPALHSAMERSRRLLQDRYTRERRAQLPRLPRNATQRPATTTALPAGSSAETAEENPVRQRLSTLLETAINLHAQYGEIGRDIARLQHDAGAESLSLALEGAQQQSADASTVRAAVAAREADLARVQALITQTGALIAAEDAQQAERQRTSANNADQGPTSTTAPSAGSSAQTTGGTLSQQAGGQPGEPGAPDPGARDDDGDEADLAESLSDHRATAGRLLASRAEAEDLLARRLQHAGDEPTAAIAIADHEAFLVTLDELTETNNAMMHTLEADIARIAAANARTAAAEAGVLQVRQQSMLVLHERLRLLGTSLLDNLPGATEPQLQDMDVLLAETRSGINLELGRRAAQAEMATLTAWRRQQDPAAGLLPDAPPTLDVGRVLARPEEAGDSALRDTTAFLRENGAGEWEGVQRLGDELRSRFTDSRTSGDSNDRRAGDDERDNIELESVTHGGVTFGVAMPAAAWRRREARYRRAGTEGDITIADRIRDDLAAAEQANTTAPNPAAPATQPEQPPATRPPWMPAPRSREETIAELEAQNQRHRAPRAAYRSPSCSSADDSATAATATARVGEAGAEPNPNPSPQLTGFAGMRARFRRDGQIPGTPEFAEREAARVADVMRAAREMVGEAGDTDLPDYDSESDHLDAGAPAAGSAGTPLLDSDEENGSDRDSLFGEVRRQPRGGGGGATDEDEDENGGEGEGGGNGDGEEGGQGNGEQGGRGE</sequence>
<feature type="compositionally biased region" description="Polar residues" evidence="1">
    <location>
        <begin position="526"/>
        <end position="549"/>
    </location>
</feature>
<feature type="compositionally biased region" description="Polar residues" evidence="1">
    <location>
        <begin position="630"/>
        <end position="640"/>
    </location>
</feature>
<evidence type="ECO:0000313" key="3">
    <source>
        <dbReference type="Proteomes" id="UP001324427"/>
    </source>
</evidence>
<dbReference type="Proteomes" id="UP001324427">
    <property type="component" value="Unassembled WGS sequence"/>
</dbReference>
<accession>A0AAV9JLM3</accession>
<feature type="compositionally biased region" description="Pro residues" evidence="1">
    <location>
        <begin position="1111"/>
        <end position="1122"/>
    </location>
</feature>
<proteinExistence type="predicted"/>
<feature type="region of interest" description="Disordered" evidence="1">
    <location>
        <begin position="1"/>
        <end position="168"/>
    </location>
</feature>
<feature type="compositionally biased region" description="Acidic residues" evidence="1">
    <location>
        <begin position="1287"/>
        <end position="1296"/>
    </location>
</feature>
<comment type="caution">
    <text evidence="2">The sequence shown here is derived from an EMBL/GenBank/DDBJ whole genome shotgun (WGS) entry which is preliminary data.</text>
</comment>
<feature type="compositionally biased region" description="Polar residues" evidence="1">
    <location>
        <begin position="582"/>
        <end position="596"/>
    </location>
</feature>
<feature type="region of interest" description="Disordered" evidence="1">
    <location>
        <begin position="526"/>
        <end position="601"/>
    </location>
</feature>
<feature type="compositionally biased region" description="Low complexity" evidence="1">
    <location>
        <begin position="1245"/>
        <end position="1254"/>
    </location>
</feature>
<feature type="compositionally biased region" description="Acidic residues" evidence="1">
    <location>
        <begin position="1229"/>
        <end position="1238"/>
    </location>
</feature>
<reference evidence="2 3" key="1">
    <citation type="submission" date="2021-11" db="EMBL/GenBank/DDBJ databases">
        <title>Black yeast isolated from Biological Soil Crust.</title>
        <authorList>
            <person name="Kurbessoian T."/>
        </authorList>
    </citation>
    <scope>NUCLEOTIDE SEQUENCE [LARGE SCALE GENOMIC DNA]</scope>
    <source>
        <strain evidence="2 3">CCFEE 5522</strain>
    </source>
</reference>
<feature type="region of interest" description="Disordered" evidence="1">
    <location>
        <begin position="1094"/>
        <end position="1207"/>
    </location>
</feature>
<feature type="region of interest" description="Disordered" evidence="1">
    <location>
        <begin position="1018"/>
        <end position="1047"/>
    </location>
</feature>
<gene>
    <name evidence="2" type="ORF">LTR36_002381</name>
</gene>
<dbReference type="EMBL" id="JAVFHQ010000016">
    <property type="protein sequence ID" value="KAK4546244.1"/>
    <property type="molecule type" value="Genomic_DNA"/>
</dbReference>
<keyword evidence="3" id="KW-1185">Reference proteome</keyword>
<feature type="compositionally biased region" description="Basic and acidic residues" evidence="1">
    <location>
        <begin position="1265"/>
        <end position="1277"/>
    </location>
</feature>
<feature type="compositionally biased region" description="Low complexity" evidence="1">
    <location>
        <begin position="1094"/>
        <end position="1110"/>
    </location>
</feature>
<feature type="region of interest" description="Disordered" evidence="1">
    <location>
        <begin position="1223"/>
        <end position="1321"/>
    </location>
</feature>